<dbReference type="SUPFAM" id="SSF48498">
    <property type="entry name" value="Tetracyclin repressor-like, C-terminal domain"/>
    <property type="match status" value="1"/>
</dbReference>
<dbReference type="InterPro" id="IPR009057">
    <property type="entry name" value="Homeodomain-like_sf"/>
</dbReference>
<evidence type="ECO:0000256" key="2">
    <source>
        <dbReference type="PROSITE-ProRule" id="PRU00335"/>
    </source>
</evidence>
<proteinExistence type="predicted"/>
<dbReference type="InterPro" id="IPR050109">
    <property type="entry name" value="HTH-type_TetR-like_transc_reg"/>
</dbReference>
<dbReference type="GO" id="GO:0000976">
    <property type="term" value="F:transcription cis-regulatory region binding"/>
    <property type="evidence" value="ECO:0007669"/>
    <property type="project" value="TreeGrafter"/>
</dbReference>
<accession>A0A1I0Z0I4</accession>
<gene>
    <name evidence="5" type="ORF">SAMN05421867_109102</name>
</gene>
<protein>
    <submittedName>
        <fullName evidence="5">DNA-binding transcriptional regulator, AcrR family</fullName>
    </submittedName>
</protein>
<dbReference type="GO" id="GO:0003700">
    <property type="term" value="F:DNA-binding transcription factor activity"/>
    <property type="evidence" value="ECO:0007669"/>
    <property type="project" value="TreeGrafter"/>
</dbReference>
<keyword evidence="6" id="KW-1185">Reference proteome</keyword>
<dbReference type="PROSITE" id="PS50977">
    <property type="entry name" value="HTH_TETR_2"/>
    <property type="match status" value="1"/>
</dbReference>
<dbReference type="STRING" id="988821.SAMN05421867_109102"/>
<reference evidence="5 6" key="1">
    <citation type="submission" date="2016-10" db="EMBL/GenBank/DDBJ databases">
        <authorList>
            <person name="de Groot N.N."/>
        </authorList>
    </citation>
    <scope>NUCLEOTIDE SEQUENCE [LARGE SCALE GENOMIC DNA]</scope>
    <source>
        <strain evidence="5 6">CGMCC 4.6945</strain>
    </source>
</reference>
<evidence type="ECO:0000256" key="1">
    <source>
        <dbReference type="ARBA" id="ARBA00023125"/>
    </source>
</evidence>
<keyword evidence="1 2" id="KW-0238">DNA-binding</keyword>
<dbReference type="InterPro" id="IPR045823">
    <property type="entry name" value="TetR_C_32"/>
</dbReference>
<dbReference type="PANTHER" id="PTHR30055:SF226">
    <property type="entry name" value="HTH-TYPE TRANSCRIPTIONAL REGULATOR PKSA"/>
    <property type="match status" value="1"/>
</dbReference>
<dbReference type="RefSeq" id="WP_239078672.1">
    <property type="nucleotide sequence ID" value="NZ_BONM01000004.1"/>
</dbReference>
<feature type="domain" description="HTH tetR-type" evidence="4">
    <location>
        <begin position="34"/>
        <end position="93"/>
    </location>
</feature>
<dbReference type="Pfam" id="PF00440">
    <property type="entry name" value="TetR_N"/>
    <property type="match status" value="1"/>
</dbReference>
<sequence length="241" mass="25956">MSRDDEVVLRAVPGTGPDLDEPDGRTTRWAEHREARRAELVRAARRVVHKRGPDVSMEEIAAAAGTSKSIVYRYFNDKTGLQIAVGELVVGQIEGAIEAVLRLAPSPREGLRSMIAVYLDTIEQSPNVYAFVTRGGSVELGGPLGHFQQSVAALVAARFTRLAPADDEGRAEPDEADRWAAQAWAAGVVGYVRGAGEWWMAHRADPGCPDRTALADRLARWLWAGPGALTPARPAAVPSTT</sequence>
<dbReference type="InterPro" id="IPR036271">
    <property type="entry name" value="Tet_transcr_reg_TetR-rel_C_sf"/>
</dbReference>
<dbReference type="PANTHER" id="PTHR30055">
    <property type="entry name" value="HTH-TYPE TRANSCRIPTIONAL REGULATOR RUTR"/>
    <property type="match status" value="1"/>
</dbReference>
<dbReference type="Pfam" id="PF19344">
    <property type="entry name" value="TetR_C_32"/>
    <property type="match status" value="1"/>
</dbReference>
<feature type="DNA-binding region" description="H-T-H motif" evidence="2">
    <location>
        <begin position="56"/>
        <end position="75"/>
    </location>
</feature>
<dbReference type="AlphaFoldDB" id="A0A1I0Z0I4"/>
<evidence type="ECO:0000313" key="5">
    <source>
        <dbReference type="EMBL" id="SFB19209.1"/>
    </source>
</evidence>
<dbReference type="SUPFAM" id="SSF46689">
    <property type="entry name" value="Homeodomain-like"/>
    <property type="match status" value="1"/>
</dbReference>
<dbReference type="EMBL" id="FOKA01000009">
    <property type="protein sequence ID" value="SFB19209.1"/>
    <property type="molecule type" value="Genomic_DNA"/>
</dbReference>
<organism evidence="5 6">
    <name type="scientific">Cellulomonas marina</name>
    <dbReference type="NCBI Taxonomy" id="988821"/>
    <lineage>
        <taxon>Bacteria</taxon>
        <taxon>Bacillati</taxon>
        <taxon>Actinomycetota</taxon>
        <taxon>Actinomycetes</taxon>
        <taxon>Micrococcales</taxon>
        <taxon>Cellulomonadaceae</taxon>
        <taxon>Cellulomonas</taxon>
    </lineage>
</organism>
<evidence type="ECO:0000259" key="4">
    <source>
        <dbReference type="PROSITE" id="PS50977"/>
    </source>
</evidence>
<dbReference type="Proteomes" id="UP000199012">
    <property type="component" value="Unassembled WGS sequence"/>
</dbReference>
<dbReference type="Gene3D" id="1.10.357.10">
    <property type="entry name" value="Tetracycline Repressor, domain 2"/>
    <property type="match status" value="1"/>
</dbReference>
<evidence type="ECO:0000256" key="3">
    <source>
        <dbReference type="SAM" id="MobiDB-lite"/>
    </source>
</evidence>
<evidence type="ECO:0000313" key="6">
    <source>
        <dbReference type="Proteomes" id="UP000199012"/>
    </source>
</evidence>
<feature type="region of interest" description="Disordered" evidence="3">
    <location>
        <begin position="1"/>
        <end position="26"/>
    </location>
</feature>
<dbReference type="PRINTS" id="PR00455">
    <property type="entry name" value="HTHTETR"/>
</dbReference>
<dbReference type="InterPro" id="IPR001647">
    <property type="entry name" value="HTH_TetR"/>
</dbReference>
<name>A0A1I0Z0I4_9CELL</name>